<feature type="region of interest" description="Disordered" evidence="1">
    <location>
        <begin position="849"/>
        <end position="916"/>
    </location>
</feature>
<feature type="compositionally biased region" description="Low complexity" evidence="1">
    <location>
        <begin position="1066"/>
        <end position="1081"/>
    </location>
</feature>
<feature type="region of interest" description="Disordered" evidence="1">
    <location>
        <begin position="1746"/>
        <end position="1779"/>
    </location>
</feature>
<feature type="region of interest" description="Disordered" evidence="1">
    <location>
        <begin position="1133"/>
        <end position="1182"/>
    </location>
</feature>
<feature type="region of interest" description="Disordered" evidence="1">
    <location>
        <begin position="798"/>
        <end position="820"/>
    </location>
</feature>
<evidence type="ECO:0000313" key="3">
    <source>
        <dbReference type="Proteomes" id="UP000612055"/>
    </source>
</evidence>
<feature type="compositionally biased region" description="Basic and acidic residues" evidence="1">
    <location>
        <begin position="1341"/>
        <end position="1350"/>
    </location>
</feature>
<feature type="region of interest" description="Disordered" evidence="1">
    <location>
        <begin position="930"/>
        <end position="1010"/>
    </location>
</feature>
<feature type="region of interest" description="Disordered" evidence="1">
    <location>
        <begin position="104"/>
        <end position="139"/>
    </location>
</feature>
<feature type="region of interest" description="Disordered" evidence="1">
    <location>
        <begin position="1309"/>
        <end position="1419"/>
    </location>
</feature>
<feature type="compositionally biased region" description="Polar residues" evidence="1">
    <location>
        <begin position="983"/>
        <end position="993"/>
    </location>
</feature>
<keyword evidence="3" id="KW-1185">Reference proteome</keyword>
<feature type="region of interest" description="Disordered" evidence="1">
    <location>
        <begin position="1061"/>
        <end position="1081"/>
    </location>
</feature>
<proteinExistence type="predicted"/>
<protein>
    <submittedName>
        <fullName evidence="2">Uncharacterized protein</fullName>
    </submittedName>
</protein>
<dbReference type="EMBL" id="JAEHOE010000012">
    <property type="protein sequence ID" value="KAG2497872.1"/>
    <property type="molecule type" value="Genomic_DNA"/>
</dbReference>
<feature type="compositionally biased region" description="Polar residues" evidence="1">
    <location>
        <begin position="955"/>
        <end position="969"/>
    </location>
</feature>
<feature type="region of interest" description="Disordered" evidence="1">
    <location>
        <begin position="1823"/>
        <end position="1923"/>
    </location>
</feature>
<feature type="compositionally biased region" description="Low complexity" evidence="1">
    <location>
        <begin position="1314"/>
        <end position="1326"/>
    </location>
</feature>
<feature type="compositionally biased region" description="Low complexity" evidence="1">
    <location>
        <begin position="1133"/>
        <end position="1143"/>
    </location>
</feature>
<comment type="caution">
    <text evidence="2">The sequence shown here is derived from an EMBL/GenBank/DDBJ whole genome shotgun (WGS) entry which is preliminary data.</text>
</comment>
<feature type="region of interest" description="Disordered" evidence="1">
    <location>
        <begin position="825"/>
        <end position="844"/>
    </location>
</feature>
<feature type="compositionally biased region" description="Low complexity" evidence="1">
    <location>
        <begin position="1620"/>
        <end position="1641"/>
    </location>
</feature>
<feature type="compositionally biased region" description="Polar residues" evidence="1">
    <location>
        <begin position="1388"/>
        <end position="1399"/>
    </location>
</feature>
<feature type="compositionally biased region" description="Low complexity" evidence="1">
    <location>
        <begin position="861"/>
        <end position="885"/>
    </location>
</feature>
<feature type="compositionally biased region" description="Low complexity" evidence="1">
    <location>
        <begin position="1886"/>
        <end position="1906"/>
    </location>
</feature>
<organism evidence="2 3">
    <name type="scientific">Edaphochlamys debaryana</name>
    <dbReference type="NCBI Taxonomy" id="47281"/>
    <lineage>
        <taxon>Eukaryota</taxon>
        <taxon>Viridiplantae</taxon>
        <taxon>Chlorophyta</taxon>
        <taxon>core chlorophytes</taxon>
        <taxon>Chlorophyceae</taxon>
        <taxon>CS clade</taxon>
        <taxon>Chlamydomonadales</taxon>
        <taxon>Chlamydomonadales incertae sedis</taxon>
        <taxon>Edaphochlamys</taxon>
    </lineage>
</organism>
<name>A0A835YAE1_9CHLO</name>
<gene>
    <name evidence="2" type="ORF">HYH03_004138</name>
</gene>
<evidence type="ECO:0000313" key="2">
    <source>
        <dbReference type="EMBL" id="KAG2497872.1"/>
    </source>
</evidence>
<feature type="region of interest" description="Disordered" evidence="1">
    <location>
        <begin position="1619"/>
        <end position="1658"/>
    </location>
</feature>
<feature type="compositionally biased region" description="Low complexity" evidence="1">
    <location>
        <begin position="994"/>
        <end position="1010"/>
    </location>
</feature>
<feature type="compositionally biased region" description="Low complexity" evidence="1">
    <location>
        <begin position="1375"/>
        <end position="1387"/>
    </location>
</feature>
<evidence type="ECO:0000256" key="1">
    <source>
        <dbReference type="SAM" id="MobiDB-lite"/>
    </source>
</evidence>
<feature type="region of interest" description="Disordered" evidence="1">
    <location>
        <begin position="1467"/>
        <end position="1535"/>
    </location>
</feature>
<feature type="region of interest" description="Disordered" evidence="1">
    <location>
        <begin position="666"/>
        <end position="688"/>
    </location>
</feature>
<dbReference type="Proteomes" id="UP000612055">
    <property type="component" value="Unassembled WGS sequence"/>
</dbReference>
<feature type="compositionally biased region" description="Gly residues" evidence="1">
    <location>
        <begin position="123"/>
        <end position="135"/>
    </location>
</feature>
<sequence length="1953" mass="193003">MGLQAPRVQQAKLCEVHGAAAWIRPRARVRVRRCNAQVHEGQAPLRVLAEAAVVASQGPLLASVFALGSQLCAAAAGPEAAAKGPQDLPFQLLGSIPGGRLRLALAHDGGGGSMPPRGRRGGGGRGGQPEPGPEGGALPPHVLGLLTALSLTLGQALTSRLWATAAAAAVPGTSPATARAGIASWLLLAATTARRLPQSSARRVKKVPTAEAVATAPRPTATAADLRHVASAVCRALNTARIALLRACAAKFALGRQDTQTAVNQVLLDADAVEHVADEHAEELGHTASAAEEAGHERLWQQSQAASAAASASASACSAASAEEAEQEAALHLTQAASAASASSASACSAAAAQLAEQEASWHLSQAASAAAASSASACSAAAAEEAEQEASWHLSQAASAAAASASACSAASAQLAEQEASWHLSQAASAASASSASACSAAAAEEAEQEAALHLTQAASAASASSASACSAAAAQLAEQEASWHLSQAASAAAASASACSPAAAEEAEQHASWHLSQAASAAAASSANACSAASAEEAEQEASWHLSQAASAAAAASANACSAAAAEEAEQQACWHLSQAASAAAAASANACSAAAAEEAEQQACWHLSQAASAAAAASASACSPAAAEEAEQHASWHLSQAASAAAAASIIACSAASAEEAEQEASWHLSQGASEAEAPSGVPCSAEATEDLGQVASWHLSQAALIAASSPAKHSAEASVIAISAAGEVTEAGLSPPTEEPQHEGHRFFLLAAAAAVGGSASSSARLRLRVSADAPISGASSGVVALGSPLGSMPRQALEPAPSRLDSARSEEAHSMGVRRMGSLLPSPGVASAGVQTPRSRQLSRIPFPLGFGTPGAAAPSPRSTGRSAASRSVASRSVASMGPAKRQPAPKVAFGSRVETPRPAVLPTPSGPRLTAAALALAARTPNRLRGHQGSSALRSDRYRSLRSSMAESVASQSVTSERNTPGAAPTPRAGPGQRSNRAQQGRTSAAAPPQSGPSAALLRAASGASTTAAAAARAWLRQSDDRPLSKRGGVLALAEPTRAVPISPSAFAMPSPGACSRSPGSSAPNSASGPRWGISHAGGSCRQSTLCTSVTPAVCDDPLDCDLLLPVPVPQLLPTGPAVAGSRAASGARPRVSFAGPGVGQGARASAGTGGRPSVARAAHAEESGSSGDEGVTSAFAGAADLRDSISGLAVLRPSSRVGEDKDHSRSLNGSHVLPCAGGPLTASRRRHSVAAYLTAAAAAATSELSEQAARHRRASTLAVADLERLGSITSGGASCTASGGAAPDAERWSTGVRPMAAWGRVDGAGAPGAPCGSGSQTDKGRPSNVVEWEAPGREPERTSLELLTPPSPAQTLAAHPSALRRRSASAGRLAARSAGSDTPSSGASTPAITNCHPPTALSEGKPTAAAAAQPDHLPRLQLLHGHATLAVLAMENAPPPSPRSPCPRACAPAPWASDSTLAPDLSASPARQSEASLDLQPGASPLRPGSLAGTAGPMTLSGPLERRGPSPSSVAPLSPGGLPPQAPLTSSIQWRATFASVEGDNAPLIARHLGLRTGAAAALIPPESPTSPAVDVSVTARAPSTASEPCGVVPSSPQHPVAGAAVTRGATFGAAGPSRASASGSSAGGSPQARWSQPLGKRGPATRAQVAPGPCRSIVCEPSPMGAPGAAPQSKGSARALSYAGTPKSGLLASLTRRPSFGHTSVATGSLRKPSWRQVVDMPPGLLYQRYSEKHMEVTAASEAHSLQDPSQPDAQGSAGGAPVDGRGTTTPACAAPAMPVVDVMAGGEAAHAGQGVEFPSPAACLSPLPPLVECGASERGSPMTPSLPPAGALRDSRPSPAAALPGGPSGPIRSCCLTPRGSRSGAPQQPDAQSPGYARSSAAGSIGRSSVAGSVAGSVGLGAGEEGLVDGLGRSGRGLLGRAAHRVSKRMHELKTRVAGKGGVL</sequence>
<reference evidence="2" key="1">
    <citation type="journal article" date="2020" name="bioRxiv">
        <title>Comparative genomics of Chlamydomonas.</title>
        <authorList>
            <person name="Craig R.J."/>
            <person name="Hasan A.R."/>
            <person name="Ness R.W."/>
            <person name="Keightley P.D."/>
        </authorList>
    </citation>
    <scope>NUCLEOTIDE SEQUENCE</scope>
    <source>
        <strain evidence="2">CCAP 11/70</strain>
    </source>
</reference>
<feature type="compositionally biased region" description="Low complexity" evidence="1">
    <location>
        <begin position="970"/>
        <end position="982"/>
    </location>
</feature>
<accession>A0A835YAE1</accession>